<dbReference type="InterPro" id="IPR036318">
    <property type="entry name" value="FAD-bd_PCMH-like_sf"/>
</dbReference>
<comment type="catalytic activity">
    <reaction evidence="18 19">
        <text>UDP-N-acetyl-alpha-D-muramate + NADP(+) = UDP-N-acetyl-3-O-(1-carboxyvinyl)-alpha-D-glucosamine + NADPH + H(+)</text>
        <dbReference type="Rhea" id="RHEA:12248"/>
        <dbReference type="ChEBI" id="CHEBI:15378"/>
        <dbReference type="ChEBI" id="CHEBI:57783"/>
        <dbReference type="ChEBI" id="CHEBI:58349"/>
        <dbReference type="ChEBI" id="CHEBI:68483"/>
        <dbReference type="ChEBI" id="CHEBI:70757"/>
        <dbReference type="EC" id="1.3.1.98"/>
    </reaction>
</comment>
<dbReference type="NCBIfam" id="TIGR00179">
    <property type="entry name" value="murB"/>
    <property type="match status" value="1"/>
</dbReference>
<dbReference type="RefSeq" id="WP_234863637.1">
    <property type="nucleotide sequence ID" value="NZ_JAKEVY010000001.1"/>
</dbReference>
<feature type="domain" description="FAD-binding PCMH-type" evidence="20">
    <location>
        <begin position="16"/>
        <end position="191"/>
    </location>
</feature>
<dbReference type="GO" id="GO:0008762">
    <property type="term" value="F:UDP-N-acetylmuramate dehydrogenase activity"/>
    <property type="evidence" value="ECO:0007669"/>
    <property type="project" value="UniProtKB-EC"/>
</dbReference>
<evidence type="ECO:0000259" key="20">
    <source>
        <dbReference type="PROSITE" id="PS51387"/>
    </source>
</evidence>
<dbReference type="Pfam" id="PF02873">
    <property type="entry name" value="MurB_C"/>
    <property type="match status" value="1"/>
</dbReference>
<comment type="caution">
    <text evidence="21">The sequence shown here is derived from an EMBL/GenBank/DDBJ whole genome shotgun (WGS) entry which is preliminary data.</text>
</comment>
<feature type="active site" description="Proton donor" evidence="19">
    <location>
        <position position="241"/>
    </location>
</feature>
<dbReference type="InterPro" id="IPR003170">
    <property type="entry name" value="MurB"/>
</dbReference>
<dbReference type="EC" id="1.3.1.98" evidence="5 19"/>
<keyword evidence="16 19" id="KW-0961">Cell wall biogenesis/degradation</keyword>
<dbReference type="PANTHER" id="PTHR21071">
    <property type="entry name" value="UDP-N-ACETYLENOLPYRUVOYLGLUCOSAMINE REDUCTASE"/>
    <property type="match status" value="1"/>
</dbReference>
<dbReference type="PROSITE" id="PS51387">
    <property type="entry name" value="FAD_PCMH"/>
    <property type="match status" value="1"/>
</dbReference>
<reference evidence="21 22" key="1">
    <citation type="submission" date="2022-01" db="EMBL/GenBank/DDBJ databases">
        <title>Flavihumibacter sp. nov., isolated from sediment of a river.</title>
        <authorList>
            <person name="Liu H."/>
        </authorList>
    </citation>
    <scope>NUCLEOTIDE SEQUENCE [LARGE SCALE GENOMIC DNA]</scope>
    <source>
        <strain evidence="21 22">RY-1</strain>
    </source>
</reference>
<accession>A0ABS9BDN7</accession>
<keyword evidence="9 19" id="KW-0285">Flavoprotein</keyword>
<gene>
    <name evidence="19 21" type="primary">murB</name>
    <name evidence="21" type="ORF">L0U88_00895</name>
</gene>
<comment type="function">
    <text evidence="2 19">Cell wall formation.</text>
</comment>
<feature type="active site" evidence="19">
    <location>
        <position position="337"/>
    </location>
</feature>
<evidence type="ECO:0000256" key="16">
    <source>
        <dbReference type="ARBA" id="ARBA00023316"/>
    </source>
</evidence>
<keyword evidence="13 19" id="KW-0573">Peptidoglycan synthesis</keyword>
<dbReference type="SUPFAM" id="SSF56194">
    <property type="entry name" value="Uridine diphospho-N-Acetylenolpyruvylglucosamine reductase, MurB, C-terminal domain"/>
    <property type="match status" value="1"/>
</dbReference>
<comment type="cofactor">
    <cofactor evidence="1 19">
        <name>FAD</name>
        <dbReference type="ChEBI" id="CHEBI:57692"/>
    </cofactor>
</comment>
<organism evidence="21 22">
    <name type="scientific">Flavihumibacter fluminis</name>
    <dbReference type="NCBI Taxonomy" id="2909236"/>
    <lineage>
        <taxon>Bacteria</taxon>
        <taxon>Pseudomonadati</taxon>
        <taxon>Bacteroidota</taxon>
        <taxon>Chitinophagia</taxon>
        <taxon>Chitinophagales</taxon>
        <taxon>Chitinophagaceae</taxon>
        <taxon>Flavihumibacter</taxon>
    </lineage>
</organism>
<protein>
    <recommendedName>
        <fullName evidence="6 19">UDP-N-acetylenolpyruvoylglucosamine reductase</fullName>
        <ecNumber evidence="5 19">1.3.1.98</ecNumber>
    </recommendedName>
    <alternativeName>
        <fullName evidence="17 19">UDP-N-acetylmuramate dehydrogenase</fullName>
    </alternativeName>
</protein>
<evidence type="ECO:0000256" key="13">
    <source>
        <dbReference type="ARBA" id="ARBA00022984"/>
    </source>
</evidence>
<evidence type="ECO:0000256" key="4">
    <source>
        <dbReference type="ARBA" id="ARBA00004752"/>
    </source>
</evidence>
<dbReference type="InterPro" id="IPR016166">
    <property type="entry name" value="FAD-bd_PCMH"/>
</dbReference>
<keyword evidence="12 19" id="KW-0133">Cell shape</keyword>
<dbReference type="SUPFAM" id="SSF56176">
    <property type="entry name" value="FAD-binding/transporter-associated domain-like"/>
    <property type="match status" value="1"/>
</dbReference>
<evidence type="ECO:0000256" key="10">
    <source>
        <dbReference type="ARBA" id="ARBA00022827"/>
    </source>
</evidence>
<keyword evidence="10 19" id="KW-0274">FAD</keyword>
<keyword evidence="14 19" id="KW-0560">Oxidoreductase</keyword>
<dbReference type="InterPro" id="IPR036635">
    <property type="entry name" value="MurB_C_sf"/>
</dbReference>
<dbReference type="NCBIfam" id="NF010478">
    <property type="entry name" value="PRK13903.1"/>
    <property type="match status" value="1"/>
</dbReference>
<comment type="similarity">
    <text evidence="19">Belongs to the MurB family.</text>
</comment>
<evidence type="ECO:0000256" key="2">
    <source>
        <dbReference type="ARBA" id="ARBA00003921"/>
    </source>
</evidence>
<dbReference type="InterPro" id="IPR016167">
    <property type="entry name" value="FAD-bd_PCMH_sub1"/>
</dbReference>
<dbReference type="InterPro" id="IPR011601">
    <property type="entry name" value="MurB_C"/>
</dbReference>
<comment type="subcellular location">
    <subcellularLocation>
        <location evidence="3 19">Cytoplasm</location>
    </subcellularLocation>
</comment>
<evidence type="ECO:0000256" key="8">
    <source>
        <dbReference type="ARBA" id="ARBA00022618"/>
    </source>
</evidence>
<evidence type="ECO:0000256" key="12">
    <source>
        <dbReference type="ARBA" id="ARBA00022960"/>
    </source>
</evidence>
<keyword evidence="15 19" id="KW-0131">Cell cycle</keyword>
<dbReference type="InterPro" id="IPR016169">
    <property type="entry name" value="FAD-bd_PCMH_sub2"/>
</dbReference>
<evidence type="ECO:0000256" key="3">
    <source>
        <dbReference type="ARBA" id="ARBA00004496"/>
    </source>
</evidence>
<evidence type="ECO:0000256" key="9">
    <source>
        <dbReference type="ARBA" id="ARBA00022630"/>
    </source>
</evidence>
<dbReference type="EMBL" id="JAKEVY010000001">
    <property type="protein sequence ID" value="MCF1713182.1"/>
    <property type="molecule type" value="Genomic_DNA"/>
</dbReference>
<evidence type="ECO:0000256" key="7">
    <source>
        <dbReference type="ARBA" id="ARBA00022490"/>
    </source>
</evidence>
<sequence length="341" mass="38611">MKVLENSSLKPYNTFGIDASARWLASFEDTESLEEILHAVQQTPVSQQSLLVLGGGSNILFTNNWPGWVLRNEIRGIEEVHEDAEYVYIKAGAGENWHEFTQYCINKGWAGLENLSLIPGKVGASPMQNIGAYGVELRDVFWDLEAYHKQDKAVHTFTALDCEFGYRDSVFKNRYRDQFIILSVTFRLRKHPIFHLEYGAIKQELEKMGAHEVAIQRVAQAVMNIRRSKLPDPAQIGNAGSFFKNPVISQEKYEELRGHYPQIVSYPAKEGFVKLAAGWLIEQCGWKGYRKGDAGCHEKQALVLVNHGAAKGDEIFTLSQEILESVQFKFGVTLEREVNII</sequence>
<evidence type="ECO:0000313" key="22">
    <source>
        <dbReference type="Proteomes" id="UP001200145"/>
    </source>
</evidence>
<evidence type="ECO:0000256" key="1">
    <source>
        <dbReference type="ARBA" id="ARBA00001974"/>
    </source>
</evidence>
<dbReference type="Proteomes" id="UP001200145">
    <property type="component" value="Unassembled WGS sequence"/>
</dbReference>
<evidence type="ECO:0000256" key="15">
    <source>
        <dbReference type="ARBA" id="ARBA00023306"/>
    </source>
</evidence>
<dbReference type="PANTHER" id="PTHR21071:SF4">
    <property type="entry name" value="UDP-N-ACETYLENOLPYRUVOYLGLUCOSAMINE REDUCTASE"/>
    <property type="match status" value="1"/>
</dbReference>
<evidence type="ECO:0000313" key="21">
    <source>
        <dbReference type="EMBL" id="MCF1713182.1"/>
    </source>
</evidence>
<comment type="pathway">
    <text evidence="4 19">Cell wall biogenesis; peptidoglycan biosynthesis.</text>
</comment>
<evidence type="ECO:0000256" key="5">
    <source>
        <dbReference type="ARBA" id="ARBA00012518"/>
    </source>
</evidence>
<keyword evidence="11 19" id="KW-0521">NADP</keyword>
<dbReference type="Gene3D" id="3.30.43.10">
    <property type="entry name" value="Uridine Diphospho-n-acetylenolpyruvylglucosamine Reductase, domain 2"/>
    <property type="match status" value="1"/>
</dbReference>
<dbReference type="Gene3D" id="3.30.465.10">
    <property type="match status" value="1"/>
</dbReference>
<keyword evidence="8 19" id="KW-0132">Cell division</keyword>
<feature type="active site" evidence="19">
    <location>
        <position position="167"/>
    </location>
</feature>
<proteinExistence type="inferred from homology"/>
<keyword evidence="22" id="KW-1185">Reference proteome</keyword>
<keyword evidence="7 19" id="KW-0963">Cytoplasm</keyword>
<dbReference type="InterPro" id="IPR006094">
    <property type="entry name" value="Oxid_FAD_bind_N"/>
</dbReference>
<evidence type="ECO:0000256" key="19">
    <source>
        <dbReference type="HAMAP-Rule" id="MF_00037"/>
    </source>
</evidence>
<evidence type="ECO:0000256" key="17">
    <source>
        <dbReference type="ARBA" id="ARBA00031026"/>
    </source>
</evidence>
<evidence type="ECO:0000256" key="6">
    <source>
        <dbReference type="ARBA" id="ARBA00015188"/>
    </source>
</evidence>
<evidence type="ECO:0000256" key="11">
    <source>
        <dbReference type="ARBA" id="ARBA00022857"/>
    </source>
</evidence>
<evidence type="ECO:0000256" key="14">
    <source>
        <dbReference type="ARBA" id="ARBA00023002"/>
    </source>
</evidence>
<name>A0ABS9BDN7_9BACT</name>
<evidence type="ECO:0000256" key="18">
    <source>
        <dbReference type="ARBA" id="ARBA00048914"/>
    </source>
</evidence>
<dbReference type="Pfam" id="PF01565">
    <property type="entry name" value="FAD_binding_4"/>
    <property type="match status" value="1"/>
</dbReference>
<dbReference type="HAMAP" id="MF_00037">
    <property type="entry name" value="MurB"/>
    <property type="match status" value="1"/>
</dbReference>
<dbReference type="Gene3D" id="3.90.78.10">
    <property type="entry name" value="UDP-N-acetylenolpyruvoylglucosamine reductase, C-terminal domain"/>
    <property type="match status" value="1"/>
</dbReference>
<dbReference type="NCBIfam" id="NF000755">
    <property type="entry name" value="PRK00046.1"/>
    <property type="match status" value="1"/>
</dbReference>